<name>A0ABS7FAF1_9NEIS</name>
<feature type="region of interest" description="Disordered" evidence="1">
    <location>
        <begin position="39"/>
        <end position="71"/>
    </location>
</feature>
<comment type="caution">
    <text evidence="2">The sequence shown here is derived from an EMBL/GenBank/DDBJ whole genome shotgun (WGS) entry which is preliminary data.</text>
</comment>
<protein>
    <submittedName>
        <fullName evidence="2">Uncharacterized protein</fullName>
    </submittedName>
</protein>
<dbReference type="RefSeq" id="WP_043574508.1">
    <property type="nucleotide sequence ID" value="NZ_CP142381.1"/>
</dbReference>
<gene>
    <name evidence="2" type="ORF">KIF53_05425</name>
</gene>
<dbReference type="Proteomes" id="UP000711178">
    <property type="component" value="Unassembled WGS sequence"/>
</dbReference>
<keyword evidence="3" id="KW-1185">Reference proteome</keyword>
<evidence type="ECO:0000256" key="1">
    <source>
        <dbReference type="SAM" id="MobiDB-lite"/>
    </source>
</evidence>
<sequence length="71" mass="8005">MNADDLARYYQDYLSRQPSRFGVSPLRALAQLREVMQWPQEAAAAEKKSGRESPAGTREQEKRGGPRLRAG</sequence>
<evidence type="ECO:0000313" key="3">
    <source>
        <dbReference type="Proteomes" id="UP000711178"/>
    </source>
</evidence>
<evidence type="ECO:0000313" key="2">
    <source>
        <dbReference type="EMBL" id="MBW8287067.1"/>
    </source>
</evidence>
<dbReference type="EMBL" id="JAHDTB010000003">
    <property type="protein sequence ID" value="MBW8287067.1"/>
    <property type="molecule type" value="Genomic_DNA"/>
</dbReference>
<proteinExistence type="predicted"/>
<organism evidence="2 3">
    <name type="scientific">Chromobacterium subtsugae</name>
    <dbReference type="NCBI Taxonomy" id="251747"/>
    <lineage>
        <taxon>Bacteria</taxon>
        <taxon>Pseudomonadati</taxon>
        <taxon>Pseudomonadota</taxon>
        <taxon>Betaproteobacteria</taxon>
        <taxon>Neisseriales</taxon>
        <taxon>Chromobacteriaceae</taxon>
        <taxon>Chromobacterium</taxon>
    </lineage>
</organism>
<reference evidence="2 3" key="1">
    <citation type="submission" date="2021-05" db="EMBL/GenBank/DDBJ databases">
        <title>Draft Whole Genome Sequencing Of Biosensor Chromobacterium violaceum Strain CV026 Reveals A Regulatory RNA In Chromobacterium violaceum Phenotype Regulatory Network.</title>
        <authorList>
            <person name="Hong K.W."/>
            <person name="Chan K.G."/>
            <person name="Chang C.-Y."/>
        </authorList>
    </citation>
    <scope>NUCLEOTIDE SEQUENCE [LARGE SCALE GENOMIC DNA]</scope>
    <source>
        <strain evidence="2 3">ATCC 31532</strain>
    </source>
</reference>
<accession>A0ABS7FAF1</accession>
<dbReference type="GeneID" id="89685035"/>